<reference evidence="1" key="1">
    <citation type="submission" date="2020-10" db="EMBL/GenBank/DDBJ databases">
        <title>Taxonomic study of unclassified bacteria belonging to the class Ktedonobacteria.</title>
        <authorList>
            <person name="Yabe S."/>
            <person name="Wang C.M."/>
            <person name="Zheng Y."/>
            <person name="Sakai Y."/>
            <person name="Cavaletti L."/>
            <person name="Monciardini P."/>
            <person name="Donadio S."/>
        </authorList>
    </citation>
    <scope>NUCLEOTIDE SEQUENCE</scope>
    <source>
        <strain evidence="1">ID150040</strain>
    </source>
</reference>
<keyword evidence="2" id="KW-1185">Reference proteome</keyword>
<gene>
    <name evidence="1" type="ORF">KSF_087720</name>
</gene>
<evidence type="ECO:0000313" key="2">
    <source>
        <dbReference type="Proteomes" id="UP000597444"/>
    </source>
</evidence>
<organism evidence="1 2">
    <name type="scientific">Reticulibacter mediterranei</name>
    <dbReference type="NCBI Taxonomy" id="2778369"/>
    <lineage>
        <taxon>Bacteria</taxon>
        <taxon>Bacillati</taxon>
        <taxon>Chloroflexota</taxon>
        <taxon>Ktedonobacteria</taxon>
        <taxon>Ktedonobacterales</taxon>
        <taxon>Reticulibacteraceae</taxon>
        <taxon>Reticulibacter</taxon>
    </lineage>
</organism>
<evidence type="ECO:0000313" key="1">
    <source>
        <dbReference type="EMBL" id="GHO98724.1"/>
    </source>
</evidence>
<accession>A0A8J3N552</accession>
<sequence>MGDDLFVWLDPLFAFIDPLVGLTKEDVSLFLAQSDTVLASPQGGARLPMATLRPLTEETYKEMCMLRYKHHLGQITFLELLEQYEEILGISSHSISEQ</sequence>
<dbReference type="RefSeq" id="WP_220209420.1">
    <property type="nucleotide sequence ID" value="NZ_BNJK01000002.1"/>
</dbReference>
<proteinExistence type="predicted"/>
<dbReference type="AlphaFoldDB" id="A0A8J3N552"/>
<name>A0A8J3N552_9CHLR</name>
<protein>
    <submittedName>
        <fullName evidence="1">Uncharacterized protein</fullName>
    </submittedName>
</protein>
<dbReference type="EMBL" id="BNJK01000002">
    <property type="protein sequence ID" value="GHO98724.1"/>
    <property type="molecule type" value="Genomic_DNA"/>
</dbReference>
<comment type="caution">
    <text evidence="1">The sequence shown here is derived from an EMBL/GenBank/DDBJ whole genome shotgun (WGS) entry which is preliminary data.</text>
</comment>
<dbReference type="Proteomes" id="UP000597444">
    <property type="component" value="Unassembled WGS sequence"/>
</dbReference>